<dbReference type="Proteomes" id="UP000197768">
    <property type="component" value="Unassembled WGS sequence"/>
</dbReference>
<dbReference type="SMART" id="SM00382">
    <property type="entry name" value="AAA"/>
    <property type="match status" value="1"/>
</dbReference>
<dbReference type="Proteomes" id="UP001621813">
    <property type="component" value="Unassembled WGS sequence"/>
</dbReference>
<dbReference type="InterPro" id="IPR051782">
    <property type="entry name" value="ABC_Transporter_VariousFunc"/>
</dbReference>
<protein>
    <submittedName>
        <fullName evidence="6">ABC transporter ATP-binding protein</fullName>
    </submittedName>
    <submittedName>
        <fullName evidence="5">ATP-binding cassette domain-containing protein</fullName>
    </submittedName>
</protein>
<dbReference type="PROSITE" id="PS50893">
    <property type="entry name" value="ABC_TRANSPORTER_2"/>
    <property type="match status" value="1"/>
</dbReference>
<dbReference type="GO" id="GO:0005524">
    <property type="term" value="F:ATP binding"/>
    <property type="evidence" value="ECO:0007669"/>
    <property type="project" value="UniProtKB-KW"/>
</dbReference>
<dbReference type="InterPro" id="IPR003439">
    <property type="entry name" value="ABC_transporter-like_ATP-bd"/>
</dbReference>
<dbReference type="GO" id="GO:0016887">
    <property type="term" value="F:ATP hydrolysis activity"/>
    <property type="evidence" value="ECO:0007669"/>
    <property type="project" value="InterPro"/>
</dbReference>
<keyword evidence="8" id="KW-1185">Reference proteome</keyword>
<evidence type="ECO:0000256" key="2">
    <source>
        <dbReference type="ARBA" id="ARBA00022741"/>
    </source>
</evidence>
<dbReference type="InterPro" id="IPR027417">
    <property type="entry name" value="P-loop_NTPase"/>
</dbReference>
<gene>
    <name evidence="6" type="ORF">BWK59_14150</name>
    <name evidence="5" type="ORF">V3Q77_13150</name>
</gene>
<dbReference type="CDD" id="cd03230">
    <property type="entry name" value="ABC_DR_subfamily_A"/>
    <property type="match status" value="1"/>
</dbReference>
<dbReference type="Gene3D" id="3.40.50.300">
    <property type="entry name" value="P-loop containing nucleotide triphosphate hydrolases"/>
    <property type="match status" value="1"/>
</dbReference>
<evidence type="ECO:0000313" key="8">
    <source>
        <dbReference type="Proteomes" id="UP001621813"/>
    </source>
</evidence>
<evidence type="ECO:0000256" key="1">
    <source>
        <dbReference type="ARBA" id="ARBA00022448"/>
    </source>
</evidence>
<evidence type="ECO:0000313" key="7">
    <source>
        <dbReference type="Proteomes" id="UP000197768"/>
    </source>
</evidence>
<reference evidence="5 8" key="2">
    <citation type="submission" date="2024-02" db="EMBL/GenBank/DDBJ databases">
        <title>Comparative Genomic Analysis of Flavobacterium Species Causing Columnaris Disease of Freshwater Fish in Thailand: Insights into Virulence and Resistance Mechanisms.</title>
        <authorList>
            <person name="Nguyen D."/>
            <person name="Chokmangmeepisarn P."/>
            <person name="Khianchaikhan K."/>
            <person name="Morishita M."/>
            <person name="Bunnoy A."/>
            <person name="Rodkhum C."/>
        </authorList>
    </citation>
    <scope>NUCLEOTIDE SEQUENCE [LARGE SCALE GENOMIC DNA]</scope>
    <source>
        <strain evidence="5 8">KCRT2007</strain>
    </source>
</reference>
<evidence type="ECO:0000313" key="6">
    <source>
        <dbReference type="EMBL" id="OWP82759.1"/>
    </source>
</evidence>
<evidence type="ECO:0000256" key="3">
    <source>
        <dbReference type="ARBA" id="ARBA00022840"/>
    </source>
</evidence>
<dbReference type="AlphaFoldDB" id="A0A246GF58"/>
<evidence type="ECO:0000313" key="5">
    <source>
        <dbReference type="EMBL" id="MFK7050833.1"/>
    </source>
</evidence>
<feature type="domain" description="ABC transporter" evidence="4">
    <location>
        <begin position="2"/>
        <end position="217"/>
    </location>
</feature>
<evidence type="ECO:0000259" key="4">
    <source>
        <dbReference type="PROSITE" id="PS50893"/>
    </source>
</evidence>
<name>A0A246GF58_9FLAO</name>
<dbReference type="EMBL" id="MTCZ01000265">
    <property type="protein sequence ID" value="OWP82759.1"/>
    <property type="molecule type" value="Genomic_DNA"/>
</dbReference>
<keyword evidence="2" id="KW-0547">Nucleotide-binding</keyword>
<organism evidence="6 7">
    <name type="scientific">Flavobacterium davisii</name>
    <dbReference type="NCBI Taxonomy" id="2906077"/>
    <lineage>
        <taxon>Bacteria</taxon>
        <taxon>Pseudomonadati</taxon>
        <taxon>Bacteroidota</taxon>
        <taxon>Flavobacteriia</taxon>
        <taxon>Flavobacteriales</taxon>
        <taxon>Flavobacteriaceae</taxon>
        <taxon>Flavobacterium</taxon>
    </lineage>
</organism>
<dbReference type="SUPFAM" id="SSF52540">
    <property type="entry name" value="P-loop containing nucleoside triphosphate hydrolases"/>
    <property type="match status" value="1"/>
</dbReference>
<sequence>MINIQIHSKKYGNKLVLNSINLNFEKGKVYGIVGDNGAGKTTFFNCFCGLEEFEGTIKSTALSLKNKIGYLPTEPYFFDKMTGKEYLQFFCNARRLYGVPIQKRNVFELPLDQYTLNYSTGMKKKLALTAILLLDNECFVLDEPFNGVDFQSNFLITEIIHELRNLKKIVLISSHIFSTLKETCDEIILLKRGSVEQQIKKEKFSELEKELKQTTLKELINNLELK</sequence>
<dbReference type="PANTHER" id="PTHR42939:SF1">
    <property type="entry name" value="ABC TRANSPORTER ATP-BINDING PROTEIN ALBC-RELATED"/>
    <property type="match status" value="1"/>
</dbReference>
<dbReference type="InterPro" id="IPR003593">
    <property type="entry name" value="AAA+_ATPase"/>
</dbReference>
<keyword evidence="3 6" id="KW-0067">ATP-binding</keyword>
<proteinExistence type="predicted"/>
<dbReference type="OrthoDB" id="9801987at2"/>
<dbReference type="EMBL" id="JAZGZR010000043">
    <property type="protein sequence ID" value="MFK7050833.1"/>
    <property type="molecule type" value="Genomic_DNA"/>
</dbReference>
<comment type="caution">
    <text evidence="6">The sequence shown here is derived from an EMBL/GenBank/DDBJ whole genome shotgun (WGS) entry which is preliminary data.</text>
</comment>
<keyword evidence="1" id="KW-0813">Transport</keyword>
<reference evidence="6 7" key="1">
    <citation type="journal article" date="2017" name="Infect. Genet. Evol.">
        <title>Comparative genome analysis of fish pathogen Flavobacterium columnare reveals extensive sequence diversity within the species.</title>
        <authorList>
            <person name="Kayansamruaj P."/>
            <person name="Dong H.T."/>
            <person name="Hirono I."/>
            <person name="Kondo H."/>
            <person name="Senapin S."/>
            <person name="Rodkhum C."/>
        </authorList>
    </citation>
    <scope>NUCLEOTIDE SEQUENCE [LARGE SCALE GENOMIC DNA]</scope>
    <source>
        <strain evidence="6 7">1215</strain>
    </source>
</reference>
<accession>A0A246GF58</accession>
<dbReference type="RefSeq" id="WP_088394908.1">
    <property type="nucleotide sequence ID" value="NZ_CP097869.1"/>
</dbReference>
<dbReference type="PANTHER" id="PTHR42939">
    <property type="entry name" value="ABC TRANSPORTER ATP-BINDING PROTEIN ALBC-RELATED"/>
    <property type="match status" value="1"/>
</dbReference>
<dbReference type="Pfam" id="PF00005">
    <property type="entry name" value="ABC_tran"/>
    <property type="match status" value="1"/>
</dbReference>